<evidence type="ECO:0000313" key="2">
    <source>
        <dbReference type="EMBL" id="KAJ9596341.1"/>
    </source>
</evidence>
<feature type="non-terminal residue" evidence="2">
    <location>
        <position position="147"/>
    </location>
</feature>
<keyword evidence="3" id="KW-1185">Reference proteome</keyword>
<dbReference type="EMBL" id="JASPKZ010001994">
    <property type="protein sequence ID" value="KAJ9596341.1"/>
    <property type="molecule type" value="Genomic_DNA"/>
</dbReference>
<feature type="signal peptide" evidence="1">
    <location>
        <begin position="1"/>
        <end position="18"/>
    </location>
</feature>
<name>A0AAD8ACX9_DIPPU</name>
<reference evidence="2" key="2">
    <citation type="submission" date="2023-05" db="EMBL/GenBank/DDBJ databases">
        <authorList>
            <person name="Fouks B."/>
        </authorList>
    </citation>
    <scope>NUCLEOTIDE SEQUENCE</scope>
    <source>
        <strain evidence="2">Stay&amp;Tobe</strain>
        <tissue evidence="2">Testes</tissue>
    </source>
</reference>
<keyword evidence="1" id="KW-0732">Signal</keyword>
<dbReference type="AlphaFoldDB" id="A0AAD8ACX9"/>
<organism evidence="2 3">
    <name type="scientific">Diploptera punctata</name>
    <name type="common">Pacific beetle cockroach</name>
    <dbReference type="NCBI Taxonomy" id="6984"/>
    <lineage>
        <taxon>Eukaryota</taxon>
        <taxon>Metazoa</taxon>
        <taxon>Ecdysozoa</taxon>
        <taxon>Arthropoda</taxon>
        <taxon>Hexapoda</taxon>
        <taxon>Insecta</taxon>
        <taxon>Pterygota</taxon>
        <taxon>Neoptera</taxon>
        <taxon>Polyneoptera</taxon>
        <taxon>Dictyoptera</taxon>
        <taxon>Blattodea</taxon>
        <taxon>Blaberoidea</taxon>
        <taxon>Blaberidae</taxon>
        <taxon>Diplopterinae</taxon>
        <taxon>Diploptera</taxon>
    </lineage>
</organism>
<evidence type="ECO:0000313" key="3">
    <source>
        <dbReference type="Proteomes" id="UP001233999"/>
    </source>
</evidence>
<reference evidence="2" key="1">
    <citation type="journal article" date="2023" name="IScience">
        <title>Live-bearing cockroach genome reveals convergent evolutionary mechanisms linked to viviparity in insects and beyond.</title>
        <authorList>
            <person name="Fouks B."/>
            <person name="Harrison M.C."/>
            <person name="Mikhailova A.A."/>
            <person name="Marchal E."/>
            <person name="English S."/>
            <person name="Carruthers M."/>
            <person name="Jennings E.C."/>
            <person name="Chiamaka E.L."/>
            <person name="Frigard R.A."/>
            <person name="Pippel M."/>
            <person name="Attardo G.M."/>
            <person name="Benoit J.B."/>
            <person name="Bornberg-Bauer E."/>
            <person name="Tobe S.S."/>
        </authorList>
    </citation>
    <scope>NUCLEOTIDE SEQUENCE</scope>
    <source>
        <strain evidence="2">Stay&amp;Tobe</strain>
    </source>
</reference>
<feature type="chain" id="PRO_5042146222" evidence="1">
    <location>
        <begin position="19"/>
        <end position="147"/>
    </location>
</feature>
<accession>A0AAD8ACX9</accession>
<evidence type="ECO:0000256" key="1">
    <source>
        <dbReference type="SAM" id="SignalP"/>
    </source>
</evidence>
<sequence length="147" mass="17549">YLSCLGFTFLFVRTLCFTWKDYPPLPTLHRPVETNFENKIDAVKKNKVQNCRGTVEQTYYMDIEVKLQVEIKKQEWIDEMLTRDGCHFVKTECRISIAEVVDGDLFNNVKMNVVFSIEYKRTKIIILLKMYMEGKFIQRHYENTKLC</sequence>
<proteinExistence type="predicted"/>
<comment type="caution">
    <text evidence="2">The sequence shown here is derived from an EMBL/GenBank/DDBJ whole genome shotgun (WGS) entry which is preliminary data.</text>
</comment>
<feature type="non-terminal residue" evidence="2">
    <location>
        <position position="1"/>
    </location>
</feature>
<gene>
    <name evidence="2" type="ORF">L9F63_012616</name>
</gene>
<protein>
    <submittedName>
        <fullName evidence="2">Uncharacterized protein</fullName>
    </submittedName>
</protein>
<dbReference type="Proteomes" id="UP001233999">
    <property type="component" value="Unassembled WGS sequence"/>
</dbReference>